<evidence type="ECO:0008006" key="3">
    <source>
        <dbReference type="Google" id="ProtNLM"/>
    </source>
</evidence>
<dbReference type="InterPro" id="IPR053249">
    <property type="entry name" value="LFS"/>
</dbReference>
<dbReference type="CDD" id="cd07821">
    <property type="entry name" value="PYR_PYL_RCAR_like"/>
    <property type="match status" value="2"/>
</dbReference>
<name>A0AAV1SKF5_9ROSI</name>
<dbReference type="AlphaFoldDB" id="A0AAV1SKF5"/>
<dbReference type="SUPFAM" id="SSF55961">
    <property type="entry name" value="Bet v1-like"/>
    <property type="match status" value="2"/>
</dbReference>
<reference evidence="1 2" key="1">
    <citation type="submission" date="2024-01" db="EMBL/GenBank/DDBJ databases">
        <authorList>
            <person name="Waweru B."/>
        </authorList>
    </citation>
    <scope>NUCLEOTIDE SEQUENCE [LARGE SCALE GENOMIC DNA]</scope>
</reference>
<dbReference type="InterPro" id="IPR019587">
    <property type="entry name" value="Polyketide_cyclase/dehydratase"/>
</dbReference>
<dbReference type="PANTHER" id="PTHR33789:SF15">
    <property type="entry name" value="LACHRYMATORY-FACTOR SYNTHASE"/>
    <property type="match status" value="1"/>
</dbReference>
<organism evidence="1 2">
    <name type="scientific">Dovyalis caffra</name>
    <dbReference type="NCBI Taxonomy" id="77055"/>
    <lineage>
        <taxon>Eukaryota</taxon>
        <taxon>Viridiplantae</taxon>
        <taxon>Streptophyta</taxon>
        <taxon>Embryophyta</taxon>
        <taxon>Tracheophyta</taxon>
        <taxon>Spermatophyta</taxon>
        <taxon>Magnoliopsida</taxon>
        <taxon>eudicotyledons</taxon>
        <taxon>Gunneridae</taxon>
        <taxon>Pentapetalae</taxon>
        <taxon>rosids</taxon>
        <taxon>fabids</taxon>
        <taxon>Malpighiales</taxon>
        <taxon>Salicaceae</taxon>
        <taxon>Flacourtieae</taxon>
        <taxon>Dovyalis</taxon>
    </lineage>
</organism>
<sequence length="282" mass="31278">MEQNSQPKWEGNVSTRLAKATADQIWPLLNDFFNFRKWFPSLSTCYGINGTNGEPGCIRYCAGFSIPPNDTNQPVSWSIERLTAVNHVEHSLSYEIVDGNIGFKSYVSTVKVVPQGGDGQDGCVIEWSFIVDPVAGLVLHELVRKYEVGLQQMAKRMEDAVESGSRFCQPGLVRYCASSTPLASNGSHEEHKISWVKEKLLTIDPIERCISYEITENNIGFNSYVATTNVLPINGDGQNGCKIEWSFFVDPIEGWGFGDLNSCIGNCLQFMAQKMEQAVLSG</sequence>
<evidence type="ECO:0000313" key="2">
    <source>
        <dbReference type="Proteomes" id="UP001314170"/>
    </source>
</evidence>
<dbReference type="Gene3D" id="3.30.530.20">
    <property type="match status" value="2"/>
</dbReference>
<dbReference type="FunFam" id="3.30.530.20:FF:000064">
    <property type="entry name" value="Lachrymatory-factor synthase"/>
    <property type="match status" value="1"/>
</dbReference>
<dbReference type="Proteomes" id="UP001314170">
    <property type="component" value="Unassembled WGS sequence"/>
</dbReference>
<proteinExistence type="predicted"/>
<comment type="caution">
    <text evidence="1">The sequence shown here is derived from an EMBL/GenBank/DDBJ whole genome shotgun (WGS) entry which is preliminary data.</text>
</comment>
<dbReference type="GO" id="GO:0004864">
    <property type="term" value="F:protein phosphatase inhibitor activity"/>
    <property type="evidence" value="ECO:0007669"/>
    <property type="project" value="UniProtKB-ARBA"/>
</dbReference>
<protein>
    <recommendedName>
        <fullName evidence="3">Lachrymatory factor synthase</fullName>
    </recommendedName>
</protein>
<evidence type="ECO:0000313" key="1">
    <source>
        <dbReference type="EMBL" id="CAK7353146.1"/>
    </source>
</evidence>
<keyword evidence="2" id="KW-1185">Reference proteome</keyword>
<dbReference type="PANTHER" id="PTHR33789">
    <property type="entry name" value="LACHRYMATORY-FACTOR SYNTHASE"/>
    <property type="match status" value="1"/>
</dbReference>
<dbReference type="Pfam" id="PF10604">
    <property type="entry name" value="Polyketide_cyc2"/>
    <property type="match status" value="2"/>
</dbReference>
<accession>A0AAV1SKF5</accession>
<dbReference type="InterPro" id="IPR023393">
    <property type="entry name" value="START-like_dom_sf"/>
</dbReference>
<gene>
    <name evidence="1" type="ORF">DCAF_LOCUS24580</name>
</gene>
<dbReference type="EMBL" id="CAWUPB010001194">
    <property type="protein sequence ID" value="CAK7353146.1"/>
    <property type="molecule type" value="Genomic_DNA"/>
</dbReference>